<keyword evidence="3" id="KW-1185">Reference proteome</keyword>
<dbReference type="RefSeq" id="XP_015664065.1">
    <property type="nucleotide sequence ID" value="XM_015796057.1"/>
</dbReference>
<dbReference type="AlphaFoldDB" id="A0A0M9G9V2"/>
<protein>
    <submittedName>
        <fullName evidence="2">Uncharacterized protein</fullName>
    </submittedName>
</protein>
<dbReference type="GeneID" id="26900328"/>
<reference evidence="2 3" key="1">
    <citation type="submission" date="2015-07" db="EMBL/GenBank/DDBJ databases">
        <title>High-quality genome of monoxenous trypanosomatid Leptomonas pyrrhocoris.</title>
        <authorList>
            <person name="Flegontov P."/>
            <person name="Butenko A."/>
            <person name="Firsov S."/>
            <person name="Vlcek C."/>
            <person name="Logacheva M.D."/>
            <person name="Field M."/>
            <person name="Filatov D."/>
            <person name="Flegontova O."/>
            <person name="Gerasimov E."/>
            <person name="Jackson A.P."/>
            <person name="Kelly S."/>
            <person name="Opperdoes F."/>
            <person name="O'Reilly A."/>
            <person name="Votypka J."/>
            <person name="Yurchenko V."/>
            <person name="Lukes J."/>
        </authorList>
    </citation>
    <scope>NUCLEOTIDE SEQUENCE [LARGE SCALE GENOMIC DNA]</scope>
    <source>
        <strain evidence="2">H10</strain>
    </source>
</reference>
<feature type="coiled-coil region" evidence="1">
    <location>
        <begin position="20"/>
        <end position="76"/>
    </location>
</feature>
<dbReference type="EMBL" id="LGTL01000001">
    <property type="protein sequence ID" value="KPA85626.1"/>
    <property type="molecule type" value="Genomic_DNA"/>
</dbReference>
<evidence type="ECO:0000313" key="3">
    <source>
        <dbReference type="Proteomes" id="UP000037923"/>
    </source>
</evidence>
<organism evidence="2 3">
    <name type="scientific">Leptomonas pyrrhocoris</name>
    <name type="common">Firebug parasite</name>
    <dbReference type="NCBI Taxonomy" id="157538"/>
    <lineage>
        <taxon>Eukaryota</taxon>
        <taxon>Discoba</taxon>
        <taxon>Euglenozoa</taxon>
        <taxon>Kinetoplastea</taxon>
        <taxon>Metakinetoplastina</taxon>
        <taxon>Trypanosomatida</taxon>
        <taxon>Trypanosomatidae</taxon>
        <taxon>Leishmaniinae</taxon>
        <taxon>Leptomonas</taxon>
    </lineage>
</organism>
<dbReference type="OrthoDB" id="10477947at2759"/>
<comment type="caution">
    <text evidence="2">The sequence shown here is derived from an EMBL/GenBank/DDBJ whole genome shotgun (WGS) entry which is preliminary data.</text>
</comment>
<proteinExistence type="predicted"/>
<dbReference type="VEuPathDB" id="TriTrypDB:LpyrH10_01_0300"/>
<keyword evidence="1" id="KW-0175">Coiled coil</keyword>
<dbReference type="Proteomes" id="UP000037923">
    <property type="component" value="Unassembled WGS sequence"/>
</dbReference>
<name>A0A0M9G9V2_LEPPY</name>
<sequence length="217" mass="24707">MIMTTPPEQHDEEASLHAFLEELNRLQEATRQRAEELQRAQRAEEALQKEMKTALLEAQKERQATLQMELELVNAELRIAASRNQTSKSRLLMQEVNEQLACTKQLLEGHDGEGGAVRRDVEPGIFIDCGAGPLEASLRCVFQNAHLREEYIVPISKLLNQLYSSYQHLKADTAALGEERADVFASFIWWLSDLPVGVAFTDDERVVLRFAKKRMDE</sequence>
<gene>
    <name evidence="2" type="ORF">ABB37_00030</name>
</gene>
<evidence type="ECO:0000256" key="1">
    <source>
        <dbReference type="SAM" id="Coils"/>
    </source>
</evidence>
<accession>A0A0M9G9V2</accession>
<evidence type="ECO:0000313" key="2">
    <source>
        <dbReference type="EMBL" id="KPA85626.1"/>
    </source>
</evidence>